<dbReference type="Proteomes" id="UP001595823">
    <property type="component" value="Unassembled WGS sequence"/>
</dbReference>
<reference evidence="2" key="1">
    <citation type="journal article" date="2019" name="Int. J. Syst. Evol. Microbiol.">
        <title>The Global Catalogue of Microorganisms (GCM) 10K type strain sequencing project: providing services to taxonomists for standard genome sequencing and annotation.</title>
        <authorList>
            <consortium name="The Broad Institute Genomics Platform"/>
            <consortium name="The Broad Institute Genome Sequencing Center for Infectious Disease"/>
            <person name="Wu L."/>
            <person name="Ma J."/>
        </authorList>
    </citation>
    <scope>NUCLEOTIDE SEQUENCE [LARGE SCALE GENOMIC DNA]</scope>
    <source>
        <strain evidence="2">IBRC-M 10908</strain>
    </source>
</reference>
<sequence length="86" mass="9445">MTDFPDIDLEGMERLADTVEAEASSDDHAITVRSGPGGRLREVAFSDRAFRMGCEDLSESILALIGEAGRRADEEMRAATDRQTQQ</sequence>
<dbReference type="Pfam" id="PF02575">
    <property type="entry name" value="YbaB_DNA_bd"/>
    <property type="match status" value="1"/>
</dbReference>
<accession>A0ABV8TWJ4</accession>
<comment type="caution">
    <text evidence="1">The sequence shown here is derived from an EMBL/GenBank/DDBJ whole genome shotgun (WGS) entry which is preliminary data.</text>
</comment>
<evidence type="ECO:0000313" key="2">
    <source>
        <dbReference type="Proteomes" id="UP001595823"/>
    </source>
</evidence>
<gene>
    <name evidence="1" type="ORF">ACFPET_06140</name>
</gene>
<dbReference type="SUPFAM" id="SSF82607">
    <property type="entry name" value="YbaB-like"/>
    <property type="match status" value="1"/>
</dbReference>
<dbReference type="InterPro" id="IPR004401">
    <property type="entry name" value="YbaB/EbfC"/>
</dbReference>
<dbReference type="RefSeq" id="WP_380618797.1">
    <property type="nucleotide sequence ID" value="NZ_JBHSDK010000009.1"/>
</dbReference>
<organism evidence="1 2">
    <name type="scientific">Salininema proteolyticum</name>
    <dbReference type="NCBI Taxonomy" id="1607685"/>
    <lineage>
        <taxon>Bacteria</taxon>
        <taxon>Bacillati</taxon>
        <taxon>Actinomycetota</taxon>
        <taxon>Actinomycetes</taxon>
        <taxon>Glycomycetales</taxon>
        <taxon>Glycomycetaceae</taxon>
        <taxon>Salininema</taxon>
    </lineage>
</organism>
<evidence type="ECO:0000313" key="1">
    <source>
        <dbReference type="EMBL" id="MFC4334773.1"/>
    </source>
</evidence>
<proteinExistence type="predicted"/>
<dbReference type="EMBL" id="JBHSDK010000009">
    <property type="protein sequence ID" value="MFC4334773.1"/>
    <property type="molecule type" value="Genomic_DNA"/>
</dbReference>
<keyword evidence="2" id="KW-1185">Reference proteome</keyword>
<name>A0ABV8TWJ4_9ACTN</name>
<protein>
    <submittedName>
        <fullName evidence="1">YbaB/EbfC family nucleoid-associated protein</fullName>
    </submittedName>
</protein>
<dbReference type="Gene3D" id="3.30.1310.10">
    <property type="entry name" value="Nucleoid-associated protein YbaB-like domain"/>
    <property type="match status" value="1"/>
</dbReference>
<dbReference type="InterPro" id="IPR036894">
    <property type="entry name" value="YbaB-like_sf"/>
</dbReference>